<protein>
    <submittedName>
        <fullName evidence="1">Extracellular solute-binding protein</fullName>
    </submittedName>
</protein>
<dbReference type="Gene3D" id="3.40.190.10">
    <property type="entry name" value="Periplasmic binding protein-like II"/>
    <property type="match status" value="1"/>
</dbReference>
<gene>
    <name evidence="1" type="ORF">E1286_32855</name>
</gene>
<comment type="caution">
    <text evidence="1">The sequence shown here is derived from an EMBL/GenBank/DDBJ whole genome shotgun (WGS) entry which is preliminary data.</text>
</comment>
<name>A0A4R4YC24_9ACTN</name>
<dbReference type="Proteomes" id="UP000295302">
    <property type="component" value="Unassembled WGS sequence"/>
</dbReference>
<keyword evidence="2" id="KW-1185">Reference proteome</keyword>
<evidence type="ECO:0000313" key="2">
    <source>
        <dbReference type="Proteomes" id="UP000295302"/>
    </source>
</evidence>
<dbReference type="PANTHER" id="PTHR43649">
    <property type="entry name" value="ARABINOSE-BINDING PROTEIN-RELATED"/>
    <property type="match status" value="1"/>
</dbReference>
<organism evidence="1 2">
    <name type="scientific">Nonomuraea terrae</name>
    <dbReference type="NCBI Taxonomy" id="2530383"/>
    <lineage>
        <taxon>Bacteria</taxon>
        <taxon>Bacillati</taxon>
        <taxon>Actinomycetota</taxon>
        <taxon>Actinomycetes</taxon>
        <taxon>Streptosporangiales</taxon>
        <taxon>Streptosporangiaceae</taxon>
        <taxon>Nonomuraea</taxon>
    </lineage>
</organism>
<dbReference type="AlphaFoldDB" id="A0A4R4YC24"/>
<dbReference type="InterPro" id="IPR006059">
    <property type="entry name" value="SBP"/>
</dbReference>
<dbReference type="EMBL" id="SMKQ01000144">
    <property type="protein sequence ID" value="TDD41339.1"/>
    <property type="molecule type" value="Genomic_DNA"/>
</dbReference>
<dbReference type="Pfam" id="PF01547">
    <property type="entry name" value="SBP_bac_1"/>
    <property type="match status" value="1"/>
</dbReference>
<dbReference type="OrthoDB" id="2644341at2"/>
<dbReference type="InterPro" id="IPR050490">
    <property type="entry name" value="Bact_solute-bd_prot1"/>
</dbReference>
<sequence length="461" mass="48909">MVWGTSHQKGQTMRRSTGLLLVTVLGLGATACGSGEPATPATGGAEAVTITVACQPARTAPKERQAWDDDVAAFMKANPGVTVKSTDQQPCFDPKTFGPKLAGGQMETVFVVPVTNYDDVISQGQALDVTPHTNLIKNWNDLRPDARELVTRDGKVYGVPNVLYSVGLVYNRALFTQAGLDPNTPPKTWAEVREAAKKIAALGPDHVGFGEYSGGNTGGWHFTQAIYGRGGDVLTPDNTKAAFNSPEGRAVLQTLHDMRWADNSMGNKLLIGWESLMVAMGGGKVGMMLGAPDVVTDVVTKFRGKVSDYGITGFPEAKASLSGGEAYMINPKATPEQVKAGMAWIDFRFNTVGKGRFDFARGKAIGNPVGVPDNAVYGDSPTGQAIQADRVKNATLPVENYQSYVEAAASIPPKSEPVHAQEIYAILDVPMSAVLSRKDADIGQLLADAETKVNNLLAAKG</sequence>
<reference evidence="1 2" key="1">
    <citation type="submission" date="2019-03" db="EMBL/GenBank/DDBJ databases">
        <title>Draft genome sequences of novel Actinobacteria.</title>
        <authorList>
            <person name="Sahin N."/>
            <person name="Ay H."/>
            <person name="Saygin H."/>
        </authorList>
    </citation>
    <scope>NUCLEOTIDE SEQUENCE [LARGE SCALE GENOMIC DNA]</scope>
    <source>
        <strain evidence="1 2">CH32</strain>
    </source>
</reference>
<dbReference type="SUPFAM" id="SSF53850">
    <property type="entry name" value="Periplasmic binding protein-like II"/>
    <property type="match status" value="1"/>
</dbReference>
<dbReference type="PANTHER" id="PTHR43649:SF16">
    <property type="entry name" value="SUGAR-BINDING LIPOPROTEIN"/>
    <property type="match status" value="1"/>
</dbReference>
<evidence type="ECO:0000313" key="1">
    <source>
        <dbReference type="EMBL" id="TDD41339.1"/>
    </source>
</evidence>
<accession>A0A4R4YC24</accession>
<proteinExistence type="predicted"/>